<feature type="non-terminal residue" evidence="1">
    <location>
        <position position="1"/>
    </location>
</feature>
<dbReference type="RefSeq" id="WP_165774768.1">
    <property type="nucleotide sequence ID" value="NZ_NQWI01000100.1"/>
</dbReference>
<proteinExistence type="predicted"/>
<organism evidence="1 2">
    <name type="scientific">Candidatus Viridilinea mediisalina</name>
    <dbReference type="NCBI Taxonomy" id="2024553"/>
    <lineage>
        <taxon>Bacteria</taxon>
        <taxon>Bacillati</taxon>
        <taxon>Chloroflexota</taxon>
        <taxon>Chloroflexia</taxon>
        <taxon>Chloroflexales</taxon>
        <taxon>Chloroflexineae</taxon>
        <taxon>Oscillochloridaceae</taxon>
        <taxon>Candidatus Viridilinea</taxon>
    </lineage>
</organism>
<dbReference type="EMBL" id="NQWI01000100">
    <property type="protein sequence ID" value="PDW01897.1"/>
    <property type="molecule type" value="Genomic_DNA"/>
</dbReference>
<keyword evidence="2" id="KW-1185">Reference proteome</keyword>
<accession>A0A2A6RFP7</accession>
<name>A0A2A6RFP7_9CHLR</name>
<sequence>QDRREYLWSMLLNHLFVLSRLQPAQDPTRYQHTLLLASLICKRLDRWSPGASWPPTRWPEVQWRNPKPASIVPQ</sequence>
<gene>
    <name evidence="1" type="ORF">CJ255_16680</name>
</gene>
<dbReference type="AlphaFoldDB" id="A0A2A6RFP7"/>
<dbReference type="Proteomes" id="UP000220527">
    <property type="component" value="Unassembled WGS sequence"/>
</dbReference>
<evidence type="ECO:0000313" key="1">
    <source>
        <dbReference type="EMBL" id="PDW01897.1"/>
    </source>
</evidence>
<comment type="caution">
    <text evidence="1">The sequence shown here is derived from an EMBL/GenBank/DDBJ whole genome shotgun (WGS) entry which is preliminary data.</text>
</comment>
<protein>
    <submittedName>
        <fullName evidence="1">Uncharacterized protein</fullName>
    </submittedName>
</protein>
<evidence type="ECO:0000313" key="2">
    <source>
        <dbReference type="Proteomes" id="UP000220527"/>
    </source>
</evidence>
<reference evidence="2" key="1">
    <citation type="submission" date="2017-08" db="EMBL/GenBank/DDBJ databases">
        <authorList>
            <person name="Grouzdev D.S."/>
            <person name="Gaisin V.A."/>
            <person name="Rysina M.S."/>
            <person name="Gorlenko V.M."/>
        </authorList>
    </citation>
    <scope>NUCLEOTIDE SEQUENCE [LARGE SCALE GENOMIC DNA]</scope>
    <source>
        <strain evidence="2">Kir15-3F</strain>
    </source>
</reference>